<evidence type="ECO:0000313" key="15">
    <source>
        <dbReference type="Proteomes" id="UP000264330"/>
    </source>
</evidence>
<dbReference type="GO" id="GO:0016787">
    <property type="term" value="F:hydrolase activity"/>
    <property type="evidence" value="ECO:0007669"/>
    <property type="project" value="UniProtKB-UniRule"/>
</dbReference>
<dbReference type="Proteomes" id="UP000264330">
    <property type="component" value="Unassembled WGS sequence"/>
</dbReference>
<comment type="catalytic activity">
    <reaction evidence="8">
        <text>Couples ATP hydrolysis with the unwinding of duplex DNA by translocating in the 3'-5' direction.</text>
        <dbReference type="EC" id="5.6.2.4"/>
    </reaction>
</comment>
<comment type="caution">
    <text evidence="14">The sequence shown here is derived from an EMBL/GenBank/DDBJ whole genome shotgun (WGS) entry which is preliminary data.</text>
</comment>
<evidence type="ECO:0000256" key="1">
    <source>
        <dbReference type="ARBA" id="ARBA00009922"/>
    </source>
</evidence>
<dbReference type="GO" id="GO:0043138">
    <property type="term" value="F:3'-5' DNA helicase activity"/>
    <property type="evidence" value="ECO:0007669"/>
    <property type="project" value="TreeGrafter"/>
</dbReference>
<evidence type="ECO:0000256" key="8">
    <source>
        <dbReference type="ARBA" id="ARBA00034617"/>
    </source>
</evidence>
<dbReference type="InterPro" id="IPR014016">
    <property type="entry name" value="UvrD-like_ATP-bd"/>
</dbReference>
<keyword evidence="4 12" id="KW-0347">Helicase</keyword>
<keyword evidence="5 12" id="KW-0067">ATP-binding</keyword>
<keyword evidence="7" id="KW-0413">Isomerase</keyword>
<dbReference type="PROSITE" id="PS51198">
    <property type="entry name" value="UVRD_HELICASE_ATP_BIND"/>
    <property type="match status" value="1"/>
</dbReference>
<evidence type="ECO:0000256" key="2">
    <source>
        <dbReference type="ARBA" id="ARBA00022741"/>
    </source>
</evidence>
<dbReference type="Gene3D" id="1.10.10.160">
    <property type="match status" value="1"/>
</dbReference>
<proteinExistence type="inferred from homology"/>
<dbReference type="Gene3D" id="3.40.50.300">
    <property type="entry name" value="P-loop containing nucleotide triphosphate hydrolases"/>
    <property type="match status" value="2"/>
</dbReference>
<name>A0A3D5IWU2_9FLAO</name>
<dbReference type="InterPro" id="IPR000212">
    <property type="entry name" value="DNA_helicase_UvrD/REP"/>
</dbReference>
<accession>A0A3D5IWU2</accession>
<dbReference type="GO" id="GO:0000725">
    <property type="term" value="P:recombinational repair"/>
    <property type="evidence" value="ECO:0007669"/>
    <property type="project" value="TreeGrafter"/>
</dbReference>
<evidence type="ECO:0000256" key="6">
    <source>
        <dbReference type="ARBA" id="ARBA00023125"/>
    </source>
</evidence>
<dbReference type="InterPro" id="IPR014017">
    <property type="entry name" value="DNA_helicase_UvrD-like_C"/>
</dbReference>
<evidence type="ECO:0000256" key="11">
    <source>
        <dbReference type="ARBA" id="ARBA00048988"/>
    </source>
</evidence>
<dbReference type="GO" id="GO:0005524">
    <property type="term" value="F:ATP binding"/>
    <property type="evidence" value="ECO:0007669"/>
    <property type="project" value="UniProtKB-UniRule"/>
</dbReference>
<keyword evidence="3 12" id="KW-0378">Hydrolase</keyword>
<dbReference type="PANTHER" id="PTHR11070">
    <property type="entry name" value="UVRD / RECB / PCRA DNA HELICASE FAMILY MEMBER"/>
    <property type="match status" value="1"/>
</dbReference>
<dbReference type="SUPFAM" id="SSF52540">
    <property type="entry name" value="P-loop containing nucleoside triphosphate hydrolases"/>
    <property type="match status" value="1"/>
</dbReference>
<keyword evidence="2 12" id="KW-0547">Nucleotide-binding</keyword>
<comment type="similarity">
    <text evidence="1">Belongs to the helicase family. UvrD subfamily.</text>
</comment>
<feature type="binding site" evidence="12">
    <location>
        <begin position="7"/>
        <end position="14"/>
    </location>
    <ligand>
        <name>ATP</name>
        <dbReference type="ChEBI" id="CHEBI:30616"/>
    </ligand>
</feature>
<dbReference type="EMBL" id="DPMF01000045">
    <property type="protein sequence ID" value="HCV79858.1"/>
    <property type="molecule type" value="Genomic_DNA"/>
</dbReference>
<dbReference type="InterPro" id="IPR013986">
    <property type="entry name" value="DExx_box_DNA_helicase_dom_sf"/>
</dbReference>
<evidence type="ECO:0000313" key="14">
    <source>
        <dbReference type="EMBL" id="HCV79858.1"/>
    </source>
</evidence>
<dbReference type="GO" id="GO:0003677">
    <property type="term" value="F:DNA binding"/>
    <property type="evidence" value="ECO:0007669"/>
    <property type="project" value="UniProtKB-KW"/>
</dbReference>
<evidence type="ECO:0000256" key="3">
    <source>
        <dbReference type="ARBA" id="ARBA00022801"/>
    </source>
</evidence>
<dbReference type="PANTHER" id="PTHR11070:SF2">
    <property type="entry name" value="ATP-DEPENDENT DNA HELICASE SRS2"/>
    <property type="match status" value="1"/>
</dbReference>
<dbReference type="Pfam" id="PF00580">
    <property type="entry name" value="UvrD-helicase"/>
    <property type="match status" value="1"/>
</dbReference>
<dbReference type="Pfam" id="PF13361">
    <property type="entry name" value="UvrD_C"/>
    <property type="match status" value="1"/>
</dbReference>
<evidence type="ECO:0000259" key="13">
    <source>
        <dbReference type="PROSITE" id="PS51198"/>
    </source>
</evidence>
<evidence type="ECO:0000256" key="9">
    <source>
        <dbReference type="ARBA" id="ARBA00034808"/>
    </source>
</evidence>
<evidence type="ECO:0000256" key="7">
    <source>
        <dbReference type="ARBA" id="ARBA00023235"/>
    </source>
</evidence>
<evidence type="ECO:0000256" key="4">
    <source>
        <dbReference type="ARBA" id="ARBA00022806"/>
    </source>
</evidence>
<keyword evidence="6" id="KW-0238">DNA-binding</keyword>
<dbReference type="EC" id="5.6.2.4" evidence="9"/>
<evidence type="ECO:0000256" key="10">
    <source>
        <dbReference type="ARBA" id="ARBA00034923"/>
    </source>
</evidence>
<comment type="catalytic activity">
    <reaction evidence="11">
        <text>ATP + H2O = ADP + phosphate + H(+)</text>
        <dbReference type="Rhea" id="RHEA:13065"/>
        <dbReference type="ChEBI" id="CHEBI:15377"/>
        <dbReference type="ChEBI" id="CHEBI:15378"/>
        <dbReference type="ChEBI" id="CHEBI:30616"/>
        <dbReference type="ChEBI" id="CHEBI:43474"/>
        <dbReference type="ChEBI" id="CHEBI:456216"/>
        <dbReference type="EC" id="5.6.2.4"/>
    </reaction>
</comment>
<protein>
    <recommendedName>
        <fullName evidence="9">DNA 3'-5' helicase</fullName>
        <ecNumber evidence="9">5.6.2.4</ecNumber>
    </recommendedName>
    <alternativeName>
        <fullName evidence="10">DNA 3'-5' helicase II</fullName>
    </alternativeName>
</protein>
<dbReference type="AlphaFoldDB" id="A0A3D5IWU2"/>
<dbReference type="InterPro" id="IPR027417">
    <property type="entry name" value="P-loop_NTPase"/>
</dbReference>
<feature type="domain" description="UvrD-like helicase ATP-binding" evidence="13">
    <location>
        <begin position="1"/>
        <end position="267"/>
    </location>
</feature>
<evidence type="ECO:0000256" key="5">
    <source>
        <dbReference type="ARBA" id="ARBA00022840"/>
    </source>
</evidence>
<organism evidence="14 15">
    <name type="scientific">Zunongwangia profunda</name>
    <dbReference type="NCBI Taxonomy" id="398743"/>
    <lineage>
        <taxon>Bacteria</taxon>
        <taxon>Pseudomonadati</taxon>
        <taxon>Bacteroidota</taxon>
        <taxon>Flavobacteriia</taxon>
        <taxon>Flavobacteriales</taxon>
        <taxon>Flavobacteriaceae</taxon>
        <taxon>Zunongwangia</taxon>
    </lineage>
</organism>
<gene>
    <name evidence="14" type="ORF">DGQ38_02275</name>
</gene>
<evidence type="ECO:0000256" key="12">
    <source>
        <dbReference type="PROSITE-ProRule" id="PRU00560"/>
    </source>
</evidence>
<sequence length="496" mass="58257">MKTIVLGPPGTGKTETLLREVEKYLKTTDPNRIGYFSFTQKAANEGKSRAMDKFNLTEDDLPYFQTLHSLAFRRLGLRKENVMQREHYAKVGKETGLRVDYNEWDDDMTGLFTTKSDYLSIIQLAKLRDITLEQQYNLKEHTQDVSVQKLKNLSSELERYKKAHGLIDFNDMILDFIKSDASPEFDVVFIDEAQDLSLMQWNMAKSIWNKTEDSYIAGDDDQAIFRWAGADVNSFIAQTGKFLKLTESHRVPRIVHDVAMKIVKRISKRHYKEWKPKNKSGLLSYYHSFQDIDMSSGEWYVLARTRHMLAKLENVLYSKGLYYKNKFKKDYEKDLREAIVDWERWREHGDLNYDQIKRVTSYMSPNHYEKTSLQYLNKDKPYNVTEIYNNHGLKTRAVWYEAFDSAPQRNVTYIKKMIANGEQLNKDPRILLSTIHGVKGGESSNVVLLTDLSRKTQKNMDRFSDDENRLFYVGATRTKDHLHIIRPKDIYKSFRI</sequence>
<reference evidence="14 15" key="1">
    <citation type="journal article" date="2018" name="Nat. Biotechnol.">
        <title>A standardized bacterial taxonomy based on genome phylogeny substantially revises the tree of life.</title>
        <authorList>
            <person name="Parks D.H."/>
            <person name="Chuvochina M."/>
            <person name="Waite D.W."/>
            <person name="Rinke C."/>
            <person name="Skarshewski A."/>
            <person name="Chaumeil P.A."/>
            <person name="Hugenholtz P."/>
        </authorList>
    </citation>
    <scope>NUCLEOTIDE SEQUENCE [LARGE SCALE GENOMIC DNA]</scope>
    <source>
        <strain evidence="14">UBA9359</strain>
    </source>
</reference>